<dbReference type="Proteomes" id="UP000075578">
    <property type="component" value="Unassembled WGS sequence"/>
</dbReference>
<evidence type="ECO:0000259" key="1">
    <source>
        <dbReference type="Pfam" id="PF01850"/>
    </source>
</evidence>
<dbReference type="PANTHER" id="PTHR42188">
    <property type="entry name" value="23S RRNA-SPECIFIC ENDONUCLEASE VAPC20"/>
    <property type="match status" value="1"/>
</dbReference>
<dbReference type="Pfam" id="PF01850">
    <property type="entry name" value="PIN"/>
    <property type="match status" value="1"/>
</dbReference>
<dbReference type="SUPFAM" id="SSF88723">
    <property type="entry name" value="PIN domain-like"/>
    <property type="match status" value="1"/>
</dbReference>
<dbReference type="CDD" id="cd09854">
    <property type="entry name" value="PIN_VapC-like"/>
    <property type="match status" value="1"/>
</dbReference>
<evidence type="ECO:0000313" key="3">
    <source>
        <dbReference type="Proteomes" id="UP000075578"/>
    </source>
</evidence>
<dbReference type="InterPro" id="IPR039018">
    <property type="entry name" value="VapC20-like"/>
</dbReference>
<organism evidence="2 3">
    <name type="scientific">Candidatus Methanofastidiosum methylothiophilum</name>
    <dbReference type="NCBI Taxonomy" id="1705564"/>
    <lineage>
        <taxon>Archaea</taxon>
        <taxon>Methanobacteriati</taxon>
        <taxon>Methanobacteriota</taxon>
        <taxon>Stenosarchaea group</taxon>
        <taxon>Candidatus Methanofastidiosia</taxon>
        <taxon>Candidatus Methanofastidiosales</taxon>
        <taxon>Candidatus Methanofastidiosaceae</taxon>
        <taxon>Candidatus Methanofastidiosum</taxon>
    </lineage>
</organism>
<gene>
    <name evidence="2" type="ORF">AMQ74_01265</name>
</gene>
<dbReference type="Gene3D" id="3.40.50.1010">
    <property type="entry name" value="5'-nuclease"/>
    <property type="match status" value="1"/>
</dbReference>
<name>A0A150IZE8_9EURY</name>
<accession>A0A150IZE8</accession>
<comment type="caution">
    <text evidence="2">The sequence shown here is derived from an EMBL/GenBank/DDBJ whole genome shotgun (WGS) entry which is preliminary data.</text>
</comment>
<dbReference type="AlphaFoldDB" id="A0A150IZE8"/>
<dbReference type="InterPro" id="IPR002716">
    <property type="entry name" value="PIN_dom"/>
</dbReference>
<dbReference type="PANTHER" id="PTHR42188:SF1">
    <property type="entry name" value="23S RRNA-SPECIFIC ENDONUCLEASE VAPC20"/>
    <property type="match status" value="1"/>
</dbReference>
<protein>
    <submittedName>
        <fullName evidence="2">PIN domain protein</fullName>
    </submittedName>
</protein>
<sequence>MRVIDANVIVYAFTTHKKTNPKTLEKKENAKNIVKRLISGKETVYMTSIQVSETMNIIERIISHDSSIRVQKFLLDNPFIKIIEITHLDMINAHQIIKEYKKNKIGFNDAIAYIGMLKTNCTEIYAFDKHFDIFPDIKRLEK</sequence>
<dbReference type="InterPro" id="IPR029060">
    <property type="entry name" value="PIN-like_dom_sf"/>
</dbReference>
<feature type="domain" description="PIN" evidence="1">
    <location>
        <begin position="3"/>
        <end position="132"/>
    </location>
</feature>
<dbReference type="EMBL" id="LNGD01000082">
    <property type="protein sequence ID" value="KYC50371.1"/>
    <property type="molecule type" value="Genomic_DNA"/>
</dbReference>
<dbReference type="GO" id="GO:0004521">
    <property type="term" value="F:RNA endonuclease activity"/>
    <property type="evidence" value="ECO:0007669"/>
    <property type="project" value="InterPro"/>
</dbReference>
<proteinExistence type="predicted"/>
<reference evidence="2 3" key="1">
    <citation type="journal article" date="2016" name="ISME J.">
        <title>Chasing the elusive Euryarchaeota class WSA2: genomes reveal a uniquely fastidious methyl-reducing methanogen.</title>
        <authorList>
            <person name="Nobu M.K."/>
            <person name="Narihiro T."/>
            <person name="Kuroda K."/>
            <person name="Mei R."/>
            <person name="Liu W.T."/>
        </authorList>
    </citation>
    <scope>NUCLEOTIDE SEQUENCE [LARGE SCALE GENOMIC DNA]</scope>
    <source>
        <strain evidence="2">U1lsi0528_Bin089</strain>
    </source>
</reference>
<dbReference type="GO" id="GO:0016075">
    <property type="term" value="P:rRNA catabolic process"/>
    <property type="evidence" value="ECO:0007669"/>
    <property type="project" value="TreeGrafter"/>
</dbReference>
<evidence type="ECO:0000313" key="2">
    <source>
        <dbReference type="EMBL" id="KYC50371.1"/>
    </source>
</evidence>